<feature type="transmembrane region" description="Helical" evidence="8">
    <location>
        <begin position="50"/>
        <end position="74"/>
    </location>
</feature>
<dbReference type="Proteomes" id="UP001283361">
    <property type="component" value="Unassembled WGS sequence"/>
</dbReference>
<dbReference type="PROSITE" id="PS50262">
    <property type="entry name" value="G_PROTEIN_RECEP_F1_2"/>
    <property type="match status" value="1"/>
</dbReference>
<name>A0AAE1CXD8_9GAST</name>
<keyword evidence="2 8" id="KW-0812">Transmembrane</keyword>
<feature type="transmembrane region" description="Helical" evidence="8">
    <location>
        <begin position="187"/>
        <end position="208"/>
    </location>
</feature>
<evidence type="ECO:0000313" key="11">
    <source>
        <dbReference type="Proteomes" id="UP001283361"/>
    </source>
</evidence>
<feature type="transmembrane region" description="Helical" evidence="8">
    <location>
        <begin position="136"/>
        <end position="156"/>
    </location>
</feature>
<sequence length="273" mass="30952">MGLSETTNISFFSLSIFDLLVSFFDVVIRITRNRPMSVMKMPSGAPVSELGMGAIFFIYACFGNSSWITAILSIERCLCISIPLQVKEIVTPKRTLVLILTMMVYQTVFVVLLFVYPGPPYDVFNQRRALYYNCTFSIPSFICFFAVLVSTTLLVVRLRQNLEWRKEAAKQSNQSSGGFKERRAARCVVAICVIFIICFAPNAALIAVSLAFPTFNTHDPYVGSLKRILYRFSSLLQVLSSAINILVYYKMGTKYREVFNATFCRKSDIARRK</sequence>
<evidence type="ECO:0000256" key="5">
    <source>
        <dbReference type="ARBA" id="ARBA00023136"/>
    </source>
</evidence>
<feature type="transmembrane region" description="Helical" evidence="8">
    <location>
        <begin position="95"/>
        <end position="116"/>
    </location>
</feature>
<organism evidence="10 11">
    <name type="scientific">Elysia crispata</name>
    <name type="common">lettuce slug</name>
    <dbReference type="NCBI Taxonomy" id="231223"/>
    <lineage>
        <taxon>Eukaryota</taxon>
        <taxon>Metazoa</taxon>
        <taxon>Spiralia</taxon>
        <taxon>Lophotrochozoa</taxon>
        <taxon>Mollusca</taxon>
        <taxon>Gastropoda</taxon>
        <taxon>Heterobranchia</taxon>
        <taxon>Euthyneura</taxon>
        <taxon>Panpulmonata</taxon>
        <taxon>Sacoglossa</taxon>
        <taxon>Placobranchoidea</taxon>
        <taxon>Plakobranchidae</taxon>
        <taxon>Elysia</taxon>
    </lineage>
</organism>
<dbReference type="Pfam" id="PF00001">
    <property type="entry name" value="7tm_1"/>
    <property type="match status" value="1"/>
</dbReference>
<evidence type="ECO:0000256" key="7">
    <source>
        <dbReference type="ARBA" id="ARBA00023224"/>
    </source>
</evidence>
<gene>
    <name evidence="10" type="ORF">RRG08_020953</name>
</gene>
<dbReference type="PANTHER" id="PTHR24243">
    <property type="entry name" value="G-PROTEIN COUPLED RECEPTOR"/>
    <property type="match status" value="1"/>
</dbReference>
<dbReference type="GO" id="GO:0004930">
    <property type="term" value="F:G protein-coupled receptor activity"/>
    <property type="evidence" value="ECO:0007669"/>
    <property type="project" value="UniProtKB-KW"/>
</dbReference>
<dbReference type="PRINTS" id="PR00237">
    <property type="entry name" value="GPCRRHODOPSN"/>
</dbReference>
<keyword evidence="5 8" id="KW-0472">Membrane</keyword>
<evidence type="ECO:0000259" key="9">
    <source>
        <dbReference type="PROSITE" id="PS50262"/>
    </source>
</evidence>
<dbReference type="SMART" id="SM01381">
    <property type="entry name" value="7TM_GPCR_Srsx"/>
    <property type="match status" value="1"/>
</dbReference>
<keyword evidence="11" id="KW-1185">Reference proteome</keyword>
<feature type="transmembrane region" description="Helical" evidence="8">
    <location>
        <begin position="12"/>
        <end position="30"/>
    </location>
</feature>
<evidence type="ECO:0000256" key="1">
    <source>
        <dbReference type="ARBA" id="ARBA00004141"/>
    </source>
</evidence>
<feature type="transmembrane region" description="Helical" evidence="8">
    <location>
        <begin position="228"/>
        <end position="249"/>
    </location>
</feature>
<keyword evidence="6" id="KW-0675">Receptor</keyword>
<dbReference type="InterPro" id="IPR017452">
    <property type="entry name" value="GPCR_Rhodpsn_7TM"/>
</dbReference>
<comment type="subcellular location">
    <subcellularLocation>
        <location evidence="1">Membrane</location>
        <topology evidence="1">Multi-pass membrane protein</topology>
    </subcellularLocation>
</comment>
<dbReference type="SUPFAM" id="SSF81321">
    <property type="entry name" value="Family A G protein-coupled receptor-like"/>
    <property type="match status" value="1"/>
</dbReference>
<keyword evidence="3 8" id="KW-1133">Transmembrane helix</keyword>
<keyword evidence="7" id="KW-0807">Transducer</keyword>
<comment type="caution">
    <text evidence="10">The sequence shown here is derived from an EMBL/GenBank/DDBJ whole genome shotgun (WGS) entry which is preliminary data.</text>
</comment>
<keyword evidence="4" id="KW-0297">G-protein coupled receptor</keyword>
<evidence type="ECO:0000256" key="4">
    <source>
        <dbReference type="ARBA" id="ARBA00023040"/>
    </source>
</evidence>
<dbReference type="AlphaFoldDB" id="A0AAE1CXD8"/>
<protein>
    <recommendedName>
        <fullName evidence="9">G-protein coupled receptors family 1 profile domain-containing protein</fullName>
    </recommendedName>
</protein>
<dbReference type="Gene3D" id="1.20.1070.10">
    <property type="entry name" value="Rhodopsin 7-helix transmembrane proteins"/>
    <property type="match status" value="1"/>
</dbReference>
<dbReference type="InterPro" id="IPR000276">
    <property type="entry name" value="GPCR_Rhodpsn"/>
</dbReference>
<dbReference type="GO" id="GO:0005886">
    <property type="term" value="C:plasma membrane"/>
    <property type="evidence" value="ECO:0007669"/>
    <property type="project" value="TreeGrafter"/>
</dbReference>
<reference evidence="10" key="1">
    <citation type="journal article" date="2023" name="G3 (Bethesda)">
        <title>A reference genome for the long-term kleptoplast-retaining sea slug Elysia crispata morphotype clarki.</title>
        <authorList>
            <person name="Eastman K.E."/>
            <person name="Pendleton A.L."/>
            <person name="Shaikh M.A."/>
            <person name="Suttiyut T."/>
            <person name="Ogas R."/>
            <person name="Tomko P."/>
            <person name="Gavelis G."/>
            <person name="Widhalm J.R."/>
            <person name="Wisecaver J.H."/>
        </authorList>
    </citation>
    <scope>NUCLEOTIDE SEQUENCE</scope>
    <source>
        <strain evidence="10">ECLA1</strain>
    </source>
</reference>
<feature type="domain" description="G-protein coupled receptors family 1 profile" evidence="9">
    <location>
        <begin position="1"/>
        <end position="248"/>
    </location>
</feature>
<accession>A0AAE1CXD8</accession>
<evidence type="ECO:0000313" key="10">
    <source>
        <dbReference type="EMBL" id="KAK3741759.1"/>
    </source>
</evidence>
<evidence type="ECO:0000256" key="6">
    <source>
        <dbReference type="ARBA" id="ARBA00023170"/>
    </source>
</evidence>
<proteinExistence type="predicted"/>
<dbReference type="EMBL" id="JAWDGP010006397">
    <property type="protein sequence ID" value="KAK3741759.1"/>
    <property type="molecule type" value="Genomic_DNA"/>
</dbReference>
<dbReference type="PANTHER" id="PTHR24243:SF208">
    <property type="entry name" value="PYROKININ-1 RECEPTOR"/>
    <property type="match status" value="1"/>
</dbReference>
<evidence type="ECO:0000256" key="2">
    <source>
        <dbReference type="ARBA" id="ARBA00022692"/>
    </source>
</evidence>
<evidence type="ECO:0000256" key="3">
    <source>
        <dbReference type="ARBA" id="ARBA00022989"/>
    </source>
</evidence>
<evidence type="ECO:0000256" key="8">
    <source>
        <dbReference type="SAM" id="Phobius"/>
    </source>
</evidence>